<evidence type="ECO:0000313" key="7">
    <source>
        <dbReference type="Proteomes" id="UP001595752"/>
    </source>
</evidence>
<dbReference type="InterPro" id="IPR043131">
    <property type="entry name" value="BCAT-like_N"/>
</dbReference>
<dbReference type="Gene3D" id="3.20.10.10">
    <property type="entry name" value="D-amino Acid Aminotransferase, subunit A, domain 2"/>
    <property type="match status" value="1"/>
</dbReference>
<dbReference type="GO" id="GO:0008696">
    <property type="term" value="F:4-amino-4-deoxychorismate lyase activity"/>
    <property type="evidence" value="ECO:0007669"/>
    <property type="project" value="UniProtKB-EC"/>
</dbReference>
<dbReference type="Pfam" id="PF01063">
    <property type="entry name" value="Aminotran_4"/>
    <property type="match status" value="1"/>
</dbReference>
<dbReference type="InterPro" id="IPR050571">
    <property type="entry name" value="Class-IV_PLP-Dep_Aminotrnsfr"/>
</dbReference>
<comment type="cofactor">
    <cofactor evidence="1 5">
        <name>pyridoxal 5'-phosphate</name>
        <dbReference type="ChEBI" id="CHEBI:597326"/>
    </cofactor>
</comment>
<dbReference type="Proteomes" id="UP001595752">
    <property type="component" value="Unassembled WGS sequence"/>
</dbReference>
<dbReference type="NCBIfam" id="NF005800">
    <property type="entry name" value="PRK07650.1"/>
    <property type="match status" value="1"/>
</dbReference>
<dbReference type="CDD" id="cd00449">
    <property type="entry name" value="PLPDE_IV"/>
    <property type="match status" value="1"/>
</dbReference>
<dbReference type="PANTHER" id="PTHR42743">
    <property type="entry name" value="AMINO-ACID AMINOTRANSFERASE"/>
    <property type="match status" value="1"/>
</dbReference>
<dbReference type="InterPro" id="IPR018300">
    <property type="entry name" value="Aminotrans_IV_CS"/>
</dbReference>
<evidence type="ECO:0000256" key="5">
    <source>
        <dbReference type="RuleBase" id="RU004516"/>
    </source>
</evidence>
<keyword evidence="3 5" id="KW-0663">Pyridoxal phosphate</keyword>
<dbReference type="InterPro" id="IPR043132">
    <property type="entry name" value="BCAT-like_C"/>
</dbReference>
<dbReference type="InterPro" id="IPR036038">
    <property type="entry name" value="Aminotransferase-like"/>
</dbReference>
<dbReference type="SUPFAM" id="SSF56752">
    <property type="entry name" value="D-aminoacid aminotransferase-like PLP-dependent enzymes"/>
    <property type="match status" value="1"/>
</dbReference>
<comment type="caution">
    <text evidence="6">The sequence shown here is derived from an EMBL/GenBank/DDBJ whole genome shotgun (WGS) entry which is preliminary data.</text>
</comment>
<keyword evidence="6" id="KW-0456">Lyase</keyword>
<sequence length="293" mass="33338">MYIYLNGNIIKREEAVISPFDHGYMYGIGLFETFRTYNGHPFLLDDHLVRLNKGLEDLNIQYRCEREGMISILKQLLKVNGLQEAYVRVNVSAGVGDVGLQVDPYNHPTVIVYVKPLPSLKQKEKEGILLETRRNSPEGSRRLKSHHYLNNILAKQEIGSNPSKEGIFLTKQGYIAEGIVSNVFFVKENIVYTPSLETGILDGVTRQLVLSLLEKLGVRAEEGLFTTEDLLESDEVFVTNSVQEITPITKIGSHLYPKGNHTLTYQLQTIYEQVCYSLWSKHDLKERNIGYDS</sequence>
<keyword evidence="7" id="KW-1185">Reference proteome</keyword>
<dbReference type="Gene3D" id="3.30.470.10">
    <property type="match status" value="1"/>
</dbReference>
<name>A0ABV8AYY5_9BACI</name>
<dbReference type="InterPro" id="IPR001544">
    <property type="entry name" value="Aminotrans_IV"/>
</dbReference>
<evidence type="ECO:0000313" key="6">
    <source>
        <dbReference type="EMBL" id="MFC3882091.1"/>
    </source>
</evidence>
<comment type="similarity">
    <text evidence="2 4">Belongs to the class-IV pyridoxal-phosphate-dependent aminotransferase family.</text>
</comment>
<dbReference type="EC" id="4.1.3.38" evidence="6"/>
<organism evidence="6 7">
    <name type="scientific">Bacillus songklensis</name>
    <dbReference type="NCBI Taxonomy" id="1069116"/>
    <lineage>
        <taxon>Bacteria</taxon>
        <taxon>Bacillati</taxon>
        <taxon>Bacillota</taxon>
        <taxon>Bacilli</taxon>
        <taxon>Bacillales</taxon>
        <taxon>Bacillaceae</taxon>
        <taxon>Bacillus</taxon>
    </lineage>
</organism>
<dbReference type="EMBL" id="JBHRZT010000005">
    <property type="protein sequence ID" value="MFC3882091.1"/>
    <property type="molecule type" value="Genomic_DNA"/>
</dbReference>
<evidence type="ECO:0000256" key="1">
    <source>
        <dbReference type="ARBA" id="ARBA00001933"/>
    </source>
</evidence>
<evidence type="ECO:0000256" key="4">
    <source>
        <dbReference type="RuleBase" id="RU004106"/>
    </source>
</evidence>
<gene>
    <name evidence="6" type="primary">pabC</name>
    <name evidence="6" type="ORF">ACFOU2_00555</name>
</gene>
<accession>A0ABV8AYY5</accession>
<dbReference type="PROSITE" id="PS00770">
    <property type="entry name" value="AA_TRANSFER_CLASS_4"/>
    <property type="match status" value="1"/>
</dbReference>
<protein>
    <submittedName>
        <fullName evidence="6">Aminodeoxychorismate lyase</fullName>
        <ecNumber evidence="6">4.1.3.38</ecNumber>
    </submittedName>
</protein>
<evidence type="ECO:0000256" key="3">
    <source>
        <dbReference type="ARBA" id="ARBA00022898"/>
    </source>
</evidence>
<reference evidence="7" key="1">
    <citation type="journal article" date="2019" name="Int. J. Syst. Evol. Microbiol.">
        <title>The Global Catalogue of Microorganisms (GCM) 10K type strain sequencing project: providing services to taxonomists for standard genome sequencing and annotation.</title>
        <authorList>
            <consortium name="The Broad Institute Genomics Platform"/>
            <consortium name="The Broad Institute Genome Sequencing Center for Infectious Disease"/>
            <person name="Wu L."/>
            <person name="Ma J."/>
        </authorList>
    </citation>
    <scope>NUCLEOTIDE SEQUENCE [LARGE SCALE GENOMIC DNA]</scope>
    <source>
        <strain evidence="7">CCUG 61889</strain>
    </source>
</reference>
<dbReference type="PANTHER" id="PTHR42743:SF11">
    <property type="entry name" value="AMINODEOXYCHORISMATE LYASE"/>
    <property type="match status" value="1"/>
</dbReference>
<dbReference type="RefSeq" id="WP_377911243.1">
    <property type="nucleotide sequence ID" value="NZ_JBHRZT010000005.1"/>
</dbReference>
<proteinExistence type="inferred from homology"/>
<evidence type="ECO:0000256" key="2">
    <source>
        <dbReference type="ARBA" id="ARBA00009320"/>
    </source>
</evidence>